<gene>
    <name evidence="1" type="ORF">NC653_000783</name>
</gene>
<evidence type="ECO:0000313" key="1">
    <source>
        <dbReference type="EMBL" id="KAJ7010149.1"/>
    </source>
</evidence>
<name>A0AAD6WH21_9ROSI</name>
<reference evidence="1 2" key="1">
    <citation type="journal article" date="2023" name="Mol. Ecol. Resour.">
        <title>Chromosome-level genome assembly of a triploid poplar Populus alba 'Berolinensis'.</title>
        <authorList>
            <person name="Chen S."/>
            <person name="Yu Y."/>
            <person name="Wang X."/>
            <person name="Wang S."/>
            <person name="Zhang T."/>
            <person name="Zhou Y."/>
            <person name="He R."/>
            <person name="Meng N."/>
            <person name="Wang Y."/>
            <person name="Liu W."/>
            <person name="Liu Z."/>
            <person name="Liu J."/>
            <person name="Guo Q."/>
            <person name="Huang H."/>
            <person name="Sederoff R.R."/>
            <person name="Wang G."/>
            <person name="Qu G."/>
            <person name="Chen S."/>
        </authorList>
    </citation>
    <scope>NUCLEOTIDE SEQUENCE [LARGE SCALE GENOMIC DNA]</scope>
    <source>
        <strain evidence="1">SC-2020</strain>
    </source>
</reference>
<comment type="caution">
    <text evidence="1">The sequence shown here is derived from an EMBL/GenBank/DDBJ whole genome shotgun (WGS) entry which is preliminary data.</text>
</comment>
<organism evidence="1 2">
    <name type="scientific">Populus alba x Populus x berolinensis</name>
    <dbReference type="NCBI Taxonomy" id="444605"/>
    <lineage>
        <taxon>Eukaryota</taxon>
        <taxon>Viridiplantae</taxon>
        <taxon>Streptophyta</taxon>
        <taxon>Embryophyta</taxon>
        <taxon>Tracheophyta</taxon>
        <taxon>Spermatophyta</taxon>
        <taxon>Magnoliopsida</taxon>
        <taxon>eudicotyledons</taxon>
        <taxon>Gunneridae</taxon>
        <taxon>Pentapetalae</taxon>
        <taxon>rosids</taxon>
        <taxon>fabids</taxon>
        <taxon>Malpighiales</taxon>
        <taxon>Salicaceae</taxon>
        <taxon>Saliceae</taxon>
        <taxon>Populus</taxon>
    </lineage>
</organism>
<dbReference type="AlphaFoldDB" id="A0AAD6WH21"/>
<dbReference type="EMBL" id="JAQIZT010000001">
    <property type="protein sequence ID" value="KAJ7010149.1"/>
    <property type="molecule type" value="Genomic_DNA"/>
</dbReference>
<accession>A0AAD6WH21</accession>
<keyword evidence="2" id="KW-1185">Reference proteome</keyword>
<proteinExistence type="predicted"/>
<evidence type="ECO:0000313" key="2">
    <source>
        <dbReference type="Proteomes" id="UP001164929"/>
    </source>
</evidence>
<dbReference type="Proteomes" id="UP001164929">
    <property type="component" value="Chromosome 1"/>
</dbReference>
<sequence>MGNDRGSLTFMNCGGGLVAWNVVYPWGQAMKIGLASASPFKKSFGKEMRGFFTVADTKFQVGSSFQCHLAHMARKFSTFGVGKMCAVPMLALRK</sequence>
<protein>
    <submittedName>
        <fullName evidence="1">Uncharacterized protein</fullName>
    </submittedName>
</protein>